<evidence type="ECO:0000313" key="2">
    <source>
        <dbReference type="Proteomes" id="UP000001288"/>
    </source>
</evidence>
<dbReference type="RefSeq" id="WP_009931691.1">
    <property type="nucleotide sequence ID" value="NC_017544.1"/>
</dbReference>
<gene>
    <name evidence="1" type="ordered locus">LMRG_02375</name>
</gene>
<dbReference type="Proteomes" id="UP000001288">
    <property type="component" value="Chromosome"/>
</dbReference>
<protein>
    <submittedName>
        <fullName evidence="1">Uncharacterized protein</fullName>
    </submittedName>
</protein>
<dbReference type="KEGG" id="lmt:LMRG_02375"/>
<reference evidence="2" key="1">
    <citation type="submission" date="2010-04" db="EMBL/GenBank/DDBJ databases">
        <title>The genome sequence of Listeria monocytogenes strain 10403S.</title>
        <authorList>
            <consortium name="The Broad Institute Genome Sequencing Platform"/>
            <consortium name="The Broad Institute Genome Sequencing Center for Infectious Disease."/>
            <person name="Borowsky M."/>
            <person name="Borodovsky M."/>
            <person name="Young S.K."/>
            <person name="Zeng Q."/>
            <person name="Koehrsen M."/>
            <person name="Fitzgerald M."/>
            <person name="Wiedmann M."/>
            <person name="Swaminathan B."/>
            <person name="Lauer P."/>
            <person name="Portnoy D."/>
            <person name="Cossart P."/>
            <person name="Buchrieser C."/>
            <person name="Higgins D."/>
            <person name="Abouelleil A."/>
            <person name="Alvarado L."/>
            <person name="Arachchi H.M."/>
            <person name="Berlin A."/>
            <person name="Borenstein D."/>
            <person name="Brown A."/>
            <person name="Chapman S.B."/>
            <person name="Chen Z."/>
            <person name="Dunbar C.D."/>
            <person name="Engels R."/>
            <person name="Freedman E."/>
            <person name="Gearin G."/>
            <person name="Gellesch M."/>
            <person name="Goldberg J."/>
            <person name="Griggs A."/>
            <person name="Gujja S."/>
            <person name="Heilman E."/>
            <person name="Heiman D."/>
            <person name="Howarth C."/>
            <person name="Jen D."/>
            <person name="Larson L."/>
            <person name="Lui A."/>
            <person name="MacDonald J."/>
            <person name="Mehta T."/>
            <person name="Montmayeur A."/>
            <person name="Neiman D."/>
            <person name="Park D."/>
            <person name="Pearson M."/>
            <person name="Priest M."/>
            <person name="Richards J."/>
            <person name="Roberts A."/>
            <person name="Saif S."/>
            <person name="Shea T."/>
            <person name="Shenoy N."/>
            <person name="Sisk P."/>
            <person name="Stolte C."/>
            <person name="Sykes S."/>
            <person name="Walk T."/>
            <person name="White J."/>
            <person name="Yandava C."/>
            <person name="Haas B."/>
            <person name="Nusbaum C."/>
            <person name="Birren B."/>
        </authorList>
    </citation>
    <scope>NUCLEOTIDE SEQUENCE [LARGE SCALE GENOMIC DNA]</scope>
    <source>
        <strain evidence="2">10403S</strain>
    </source>
</reference>
<proteinExistence type="predicted"/>
<accession>A0A0H3GD13</accession>
<name>A0A0H3GD13_LISM4</name>
<dbReference type="HOGENOM" id="CLU_1781394_0_0_9"/>
<dbReference type="EMBL" id="CP002002">
    <property type="protein sequence ID" value="AEO05143.1"/>
    <property type="molecule type" value="Genomic_DNA"/>
</dbReference>
<evidence type="ECO:0000313" key="1">
    <source>
        <dbReference type="EMBL" id="AEO05143.1"/>
    </source>
</evidence>
<organism evidence="1 2">
    <name type="scientific">Listeria monocytogenes serotype 1/2a (strain 10403S)</name>
    <dbReference type="NCBI Taxonomy" id="393133"/>
    <lineage>
        <taxon>Bacteria</taxon>
        <taxon>Bacillati</taxon>
        <taxon>Bacillota</taxon>
        <taxon>Bacilli</taxon>
        <taxon>Bacillales</taxon>
        <taxon>Listeriaceae</taxon>
        <taxon>Listeria</taxon>
    </lineage>
</organism>
<sequence>MTEIKRMLQTKEDNSKEQFYPETHVAGIVGLTEYVSGQLPTGVVSVNGKAGRVLLDAEDVHAAKKSHTHEVATYTTDGFMSSFDKQKIDQLVSPEAGVTSINGKTGIVDLFASDLDAAEINHTHAEATTTESGFLSIDDKEKLDAIQVIALETIKEVIE</sequence>
<dbReference type="AlphaFoldDB" id="A0A0H3GD13"/>
<dbReference type="SMR" id="A0A0H3GD13"/>